<evidence type="ECO:0000313" key="3">
    <source>
        <dbReference type="Proteomes" id="UP001527099"/>
    </source>
</evidence>
<dbReference type="InterPro" id="IPR029033">
    <property type="entry name" value="His_PPase_superfam"/>
</dbReference>
<dbReference type="SUPFAM" id="SSF53254">
    <property type="entry name" value="Phosphoglycerate mutase-like"/>
    <property type="match status" value="1"/>
</dbReference>
<comment type="caution">
    <text evidence="2">The sequence shown here is derived from an EMBL/GenBank/DDBJ whole genome shotgun (WGS) entry which is preliminary data.</text>
</comment>
<evidence type="ECO:0000256" key="1">
    <source>
        <dbReference type="ARBA" id="ARBA00022801"/>
    </source>
</evidence>
<dbReference type="RefSeq" id="WP_268617065.1">
    <property type="nucleotide sequence ID" value="NZ_JAMDMX010000083.1"/>
</dbReference>
<dbReference type="Pfam" id="PF00300">
    <property type="entry name" value="His_Phos_1"/>
    <property type="match status" value="1"/>
</dbReference>
<dbReference type="Proteomes" id="UP001527099">
    <property type="component" value="Unassembled WGS sequence"/>
</dbReference>
<dbReference type="SMART" id="SM00855">
    <property type="entry name" value="PGAM"/>
    <property type="match status" value="1"/>
</dbReference>
<protein>
    <submittedName>
        <fullName evidence="2">Histidine phosphatase family protein</fullName>
    </submittedName>
</protein>
<keyword evidence="1" id="KW-0378">Hydrolase</keyword>
<organism evidence="2 3">
    <name type="scientific">Paenibacillus alginolyticus</name>
    <dbReference type="NCBI Taxonomy" id="59839"/>
    <lineage>
        <taxon>Bacteria</taxon>
        <taxon>Bacillati</taxon>
        <taxon>Bacillota</taxon>
        <taxon>Bacilli</taxon>
        <taxon>Bacillales</taxon>
        <taxon>Paenibacillaceae</taxon>
        <taxon>Paenibacillus</taxon>
    </lineage>
</organism>
<proteinExistence type="predicted"/>
<dbReference type="CDD" id="cd07067">
    <property type="entry name" value="HP_PGM_like"/>
    <property type="match status" value="1"/>
</dbReference>
<dbReference type="PANTHER" id="PTHR46517">
    <property type="entry name" value="FRUCTOSE-2,6-BISPHOSPHATASE TIGAR"/>
    <property type="match status" value="1"/>
</dbReference>
<dbReference type="PANTHER" id="PTHR46517:SF1">
    <property type="entry name" value="FRUCTOSE-2,6-BISPHOSPHATASE TIGAR"/>
    <property type="match status" value="1"/>
</dbReference>
<sequence length="194" mass="22231">MKRIGFIRHGTTEWNLAGRMQGQMDTPLAEIGRLQTRYLGERLQQETWDGIIASDLIRAQETAELVASLANIPLLGIDARIRERSFGELEGTTLQERVLKWGEHWRELDLGMETKDQVFMRWQSFSQNMEDKYAGKRILVVSHGGFIEPVLENTCGRFMKGHLLNTSLTVIVREGMKWCCKLLNCTKHLGPLDT</sequence>
<dbReference type="Gene3D" id="3.40.50.1240">
    <property type="entry name" value="Phosphoglycerate mutase-like"/>
    <property type="match status" value="1"/>
</dbReference>
<name>A0ABT4GIF5_9BACL</name>
<accession>A0ABT4GIF5</accession>
<dbReference type="InterPro" id="IPR013078">
    <property type="entry name" value="His_Pase_superF_clade-1"/>
</dbReference>
<reference evidence="2 3" key="1">
    <citation type="submission" date="2022-05" db="EMBL/GenBank/DDBJ databases">
        <title>Genome Sequencing of Bee-Associated Microbes.</title>
        <authorList>
            <person name="Dunlap C."/>
        </authorList>
    </citation>
    <scope>NUCLEOTIDE SEQUENCE [LARGE SCALE GENOMIC DNA]</scope>
    <source>
        <strain evidence="2 3">NRRL B-14421</strain>
    </source>
</reference>
<dbReference type="EMBL" id="JAMDMX010000083">
    <property type="protein sequence ID" value="MCY9695901.1"/>
    <property type="molecule type" value="Genomic_DNA"/>
</dbReference>
<keyword evidence="3" id="KW-1185">Reference proteome</keyword>
<evidence type="ECO:0000313" key="2">
    <source>
        <dbReference type="EMBL" id="MCY9695901.1"/>
    </source>
</evidence>
<dbReference type="InterPro" id="IPR051695">
    <property type="entry name" value="Phosphoglycerate_Mutase"/>
</dbReference>
<gene>
    <name evidence="2" type="ORF">M5X19_23785</name>
</gene>